<gene>
    <name evidence="3" type="ORF">EA661_07510</name>
</gene>
<dbReference type="RefSeq" id="WP_130517282.1">
    <property type="nucleotide sequence ID" value="NZ_SHMA01000003.1"/>
</dbReference>
<accession>A0A4Q8LMX6</accession>
<dbReference type="Proteomes" id="UP000291286">
    <property type="component" value="Unassembled WGS sequence"/>
</dbReference>
<dbReference type="AlphaFoldDB" id="A0A4Q8LMX6"/>
<dbReference type="InterPro" id="IPR050268">
    <property type="entry name" value="NADH-dep_flavin_reductase"/>
</dbReference>
<dbReference type="SMART" id="SM00903">
    <property type="entry name" value="Flavin_Reduct"/>
    <property type="match status" value="1"/>
</dbReference>
<dbReference type="EMBL" id="SHMB01000002">
    <property type="protein sequence ID" value="TAA31406.1"/>
    <property type="molecule type" value="Genomic_DNA"/>
</dbReference>
<dbReference type="Gene3D" id="2.30.110.10">
    <property type="entry name" value="Electron Transport, Fmn-binding Protein, Chain A"/>
    <property type="match status" value="1"/>
</dbReference>
<dbReference type="GO" id="GO:0042602">
    <property type="term" value="F:riboflavin reductase (NADPH) activity"/>
    <property type="evidence" value="ECO:0007669"/>
    <property type="project" value="TreeGrafter"/>
</dbReference>
<dbReference type="SUPFAM" id="SSF50475">
    <property type="entry name" value="FMN-binding split barrel"/>
    <property type="match status" value="1"/>
</dbReference>
<dbReference type="InterPro" id="IPR002563">
    <property type="entry name" value="Flavin_Rdtase-like_dom"/>
</dbReference>
<sequence length="176" mass="19080">MSAQAAALPAPETQESPFDARRLRDAFGHFATGVAIVTARGSDDQRLGMTINSLASLSLQPALLLWSIACSSRSHDRFAGEVGHFAIHVLGEHQRALSRQFQQSAQDRFAGLAVVDNAHGVPLLSGCLVRFECATERIVPAGDHSIVIGRVQHIQEHPGEPLLFHRGRFGHFQDAS</sequence>
<dbReference type="InterPro" id="IPR012349">
    <property type="entry name" value="Split_barrel_FMN-bd"/>
</dbReference>
<dbReference type="PANTHER" id="PTHR30466">
    <property type="entry name" value="FLAVIN REDUCTASE"/>
    <property type="match status" value="1"/>
</dbReference>
<feature type="domain" description="Flavin reductase like" evidence="2">
    <location>
        <begin position="27"/>
        <end position="171"/>
    </location>
</feature>
<dbReference type="PANTHER" id="PTHR30466:SF1">
    <property type="entry name" value="FMN REDUCTASE (NADH) RUTF"/>
    <property type="match status" value="1"/>
</dbReference>
<dbReference type="Pfam" id="PF01613">
    <property type="entry name" value="Flavin_Reduct"/>
    <property type="match status" value="1"/>
</dbReference>
<name>A0A4Q8LMX6_9GAMM</name>
<organism evidence="3 4">
    <name type="scientific">Pseudoxanthomonas winnipegensis</name>
    <dbReference type="NCBI Taxonomy" id="2480810"/>
    <lineage>
        <taxon>Bacteria</taxon>
        <taxon>Pseudomonadati</taxon>
        <taxon>Pseudomonadota</taxon>
        <taxon>Gammaproteobacteria</taxon>
        <taxon>Lysobacterales</taxon>
        <taxon>Lysobacteraceae</taxon>
        <taxon>Pseudoxanthomonas</taxon>
    </lineage>
</organism>
<evidence type="ECO:0000313" key="3">
    <source>
        <dbReference type="EMBL" id="TAA31406.1"/>
    </source>
</evidence>
<proteinExistence type="predicted"/>
<protein>
    <submittedName>
        <fullName evidence="3">Flavin reductase</fullName>
    </submittedName>
</protein>
<keyword evidence="1" id="KW-0560">Oxidoreductase</keyword>
<evidence type="ECO:0000313" key="4">
    <source>
        <dbReference type="Proteomes" id="UP000291286"/>
    </source>
</evidence>
<reference evidence="3 4" key="1">
    <citation type="submission" date="2019-02" db="EMBL/GenBank/DDBJ databases">
        <title>WGS of Pseudoxanthomonas species novum from clinical isolates.</title>
        <authorList>
            <person name="Bernier A.-M."/>
            <person name="Bernard K."/>
            <person name="Vachon A."/>
        </authorList>
    </citation>
    <scope>NUCLEOTIDE SEQUENCE [LARGE SCALE GENOMIC DNA]</scope>
    <source>
        <strain evidence="3 4">NML171202</strain>
    </source>
</reference>
<dbReference type="GO" id="GO:0010181">
    <property type="term" value="F:FMN binding"/>
    <property type="evidence" value="ECO:0007669"/>
    <property type="project" value="InterPro"/>
</dbReference>
<evidence type="ECO:0000259" key="2">
    <source>
        <dbReference type="SMART" id="SM00903"/>
    </source>
</evidence>
<evidence type="ECO:0000256" key="1">
    <source>
        <dbReference type="ARBA" id="ARBA00023002"/>
    </source>
</evidence>
<comment type="caution">
    <text evidence="3">The sequence shown here is derived from an EMBL/GenBank/DDBJ whole genome shotgun (WGS) entry which is preliminary data.</text>
</comment>